<dbReference type="AlphaFoldDB" id="A0A285PIB4"/>
<dbReference type="Gene3D" id="1.20.1250.20">
    <property type="entry name" value="MFS general substrate transporter like domains"/>
    <property type="match status" value="1"/>
</dbReference>
<organism evidence="6 7">
    <name type="scientific">Cohaesibacter gelatinilyticus</name>
    <dbReference type="NCBI Taxonomy" id="372072"/>
    <lineage>
        <taxon>Bacteria</taxon>
        <taxon>Pseudomonadati</taxon>
        <taxon>Pseudomonadota</taxon>
        <taxon>Alphaproteobacteria</taxon>
        <taxon>Hyphomicrobiales</taxon>
        <taxon>Cohaesibacteraceae</taxon>
    </lineage>
</organism>
<dbReference type="InterPro" id="IPR020846">
    <property type="entry name" value="MFS_dom"/>
</dbReference>
<feature type="transmembrane region" description="Helical" evidence="4">
    <location>
        <begin position="70"/>
        <end position="89"/>
    </location>
</feature>
<keyword evidence="3 4" id="KW-0472">Membrane</keyword>
<evidence type="ECO:0000256" key="2">
    <source>
        <dbReference type="ARBA" id="ARBA00022989"/>
    </source>
</evidence>
<gene>
    <name evidence="6" type="ORF">SAMN06265368_4586</name>
</gene>
<sequence>MFTRNFLLILMANILLGAAMPLLIILGGFAGAELVPGSLLVTLPPTVQTLAGILVAAPLSIFMGRFGRQAGFLLSAGLVMAGGASGALAMQVSHFGLLCLGHLLLGAALIGVNYFRFAAAESVEEKKRARAMSFTLASGLVAALLGPEIFTHTRNLLPTFPFAGAYWAIAGLGLIGLLPVLGLGKELRQRTQSTGQSQKGAWKALIRRPQILFAIGVAALSHAVMVFLMTPTPLAMTGCGFGEGQAADVIRWHVVAMFAPGFFTGHLIERFGAKSIASLGLLISLGSAAVAASGLDLSDFYIVLILLGLGWNFGFTGGSHLLQASVTMEEKPLVQGVNDTLIALCSSLAALSSGAMVVSVGWTALSIAVMPVIVVLMGALMLIGRRHVSNA</sequence>
<evidence type="ECO:0000313" key="6">
    <source>
        <dbReference type="EMBL" id="SNZ21465.1"/>
    </source>
</evidence>
<reference evidence="6 7" key="1">
    <citation type="submission" date="2017-09" db="EMBL/GenBank/DDBJ databases">
        <authorList>
            <person name="Ehlers B."/>
            <person name="Leendertz F.H."/>
        </authorList>
    </citation>
    <scope>NUCLEOTIDE SEQUENCE [LARGE SCALE GENOMIC DNA]</scope>
    <source>
        <strain evidence="6 7">DSM 18289</strain>
    </source>
</reference>
<dbReference type="InterPro" id="IPR036259">
    <property type="entry name" value="MFS_trans_sf"/>
</dbReference>
<protein>
    <submittedName>
        <fullName evidence="6">Predicted arabinose efflux permease, MFS family</fullName>
    </submittedName>
</protein>
<feature type="transmembrane region" description="Helical" evidence="4">
    <location>
        <begin position="95"/>
        <end position="119"/>
    </location>
</feature>
<name>A0A285PIB4_9HYPH</name>
<keyword evidence="1 4" id="KW-0812">Transmembrane</keyword>
<feature type="transmembrane region" description="Helical" evidence="4">
    <location>
        <begin position="300"/>
        <end position="321"/>
    </location>
</feature>
<dbReference type="Proteomes" id="UP000219439">
    <property type="component" value="Unassembled WGS sequence"/>
</dbReference>
<feature type="transmembrane region" description="Helical" evidence="4">
    <location>
        <begin position="364"/>
        <end position="383"/>
    </location>
</feature>
<dbReference type="RefSeq" id="WP_097155840.1">
    <property type="nucleotide sequence ID" value="NZ_OBEL01000008.1"/>
</dbReference>
<dbReference type="GO" id="GO:0022857">
    <property type="term" value="F:transmembrane transporter activity"/>
    <property type="evidence" value="ECO:0007669"/>
    <property type="project" value="InterPro"/>
</dbReference>
<evidence type="ECO:0000256" key="3">
    <source>
        <dbReference type="ARBA" id="ARBA00023136"/>
    </source>
</evidence>
<keyword evidence="7" id="KW-1185">Reference proteome</keyword>
<dbReference type="PANTHER" id="PTHR23534">
    <property type="entry name" value="MFS PERMEASE"/>
    <property type="match status" value="1"/>
</dbReference>
<evidence type="ECO:0000259" key="5">
    <source>
        <dbReference type="PROSITE" id="PS50850"/>
    </source>
</evidence>
<feature type="transmembrane region" description="Helical" evidence="4">
    <location>
        <begin position="7"/>
        <end position="30"/>
    </location>
</feature>
<feature type="transmembrane region" description="Helical" evidence="4">
    <location>
        <begin position="162"/>
        <end position="183"/>
    </location>
</feature>
<dbReference type="PROSITE" id="PS50850">
    <property type="entry name" value="MFS"/>
    <property type="match status" value="1"/>
</dbReference>
<accession>A0A285PIB4</accession>
<dbReference type="SUPFAM" id="SSF103473">
    <property type="entry name" value="MFS general substrate transporter"/>
    <property type="match status" value="1"/>
</dbReference>
<evidence type="ECO:0000256" key="4">
    <source>
        <dbReference type="SAM" id="Phobius"/>
    </source>
</evidence>
<dbReference type="PANTHER" id="PTHR23534:SF1">
    <property type="entry name" value="MAJOR FACILITATOR SUPERFAMILY PROTEIN"/>
    <property type="match status" value="1"/>
</dbReference>
<feature type="transmembrane region" description="Helical" evidence="4">
    <location>
        <begin position="275"/>
        <end position="294"/>
    </location>
</feature>
<feature type="transmembrane region" description="Helical" evidence="4">
    <location>
        <begin position="250"/>
        <end position="268"/>
    </location>
</feature>
<feature type="transmembrane region" description="Helical" evidence="4">
    <location>
        <begin position="341"/>
        <end position="358"/>
    </location>
</feature>
<proteinExistence type="predicted"/>
<feature type="transmembrane region" description="Helical" evidence="4">
    <location>
        <begin position="131"/>
        <end position="150"/>
    </location>
</feature>
<keyword evidence="2 4" id="KW-1133">Transmembrane helix</keyword>
<feature type="domain" description="Major facilitator superfamily (MFS) profile" evidence="5">
    <location>
        <begin position="209"/>
        <end position="391"/>
    </location>
</feature>
<feature type="transmembrane region" description="Helical" evidence="4">
    <location>
        <begin position="211"/>
        <end position="230"/>
    </location>
</feature>
<evidence type="ECO:0000256" key="1">
    <source>
        <dbReference type="ARBA" id="ARBA00022692"/>
    </source>
</evidence>
<feature type="transmembrane region" description="Helical" evidence="4">
    <location>
        <begin position="42"/>
        <end position="63"/>
    </location>
</feature>
<dbReference type="EMBL" id="OBEL01000008">
    <property type="protein sequence ID" value="SNZ21465.1"/>
    <property type="molecule type" value="Genomic_DNA"/>
</dbReference>
<evidence type="ECO:0000313" key="7">
    <source>
        <dbReference type="Proteomes" id="UP000219439"/>
    </source>
</evidence>
<dbReference type="OrthoDB" id="8558006at2"/>